<dbReference type="Gene3D" id="3.30.56.60">
    <property type="entry name" value="XkdW-like"/>
    <property type="match status" value="2"/>
</dbReference>
<accession>A0A3N9P6K4</accession>
<dbReference type="InterPro" id="IPR035950">
    <property type="entry name" value="XkdW-like_sf"/>
</dbReference>
<evidence type="ECO:0000313" key="2">
    <source>
        <dbReference type="EMBL" id="RQW11853.1"/>
    </source>
</evidence>
<evidence type="ECO:0000313" key="3">
    <source>
        <dbReference type="Proteomes" id="UP000282529"/>
    </source>
</evidence>
<reference evidence="2 3" key="1">
    <citation type="submission" date="2018-11" db="EMBL/GenBank/DDBJ databases">
        <title>Genome sequence of strain 7197.</title>
        <authorList>
            <person name="Gao J."/>
            <person name="Sun J."/>
        </authorList>
    </citation>
    <scope>NUCLEOTIDE SEQUENCE [LARGE SCALE GENOMIC DNA]</scope>
    <source>
        <strain evidence="2 3">7197</strain>
    </source>
</reference>
<protein>
    <recommendedName>
        <fullName evidence="1">Bacteriophage SP-beta YorD domain-containing protein</fullName>
    </recommendedName>
</protein>
<dbReference type="Pfam" id="PF09636">
    <property type="entry name" value="XkdW"/>
    <property type="match status" value="1"/>
</dbReference>
<dbReference type="AlphaFoldDB" id="A0A3N9P6K4"/>
<proteinExistence type="predicted"/>
<dbReference type="Proteomes" id="UP000282529">
    <property type="component" value="Unassembled WGS sequence"/>
</dbReference>
<keyword evidence="3" id="KW-1185">Reference proteome</keyword>
<organism evidence="2 3">
    <name type="scientific">Paenibacillus rhizophilus</name>
    <dbReference type="NCBI Taxonomy" id="1850366"/>
    <lineage>
        <taxon>Bacteria</taxon>
        <taxon>Bacillati</taxon>
        <taxon>Bacillota</taxon>
        <taxon>Bacilli</taxon>
        <taxon>Bacillales</taxon>
        <taxon>Paenibacillaceae</taxon>
        <taxon>Paenibacillus</taxon>
    </lineage>
</organism>
<gene>
    <name evidence="2" type="ORF">EH198_09260</name>
</gene>
<dbReference type="SUPFAM" id="SSF159865">
    <property type="entry name" value="XkdW-like"/>
    <property type="match status" value="1"/>
</dbReference>
<dbReference type="RefSeq" id="WP_124695263.1">
    <property type="nucleotide sequence ID" value="NZ_JBHUFE010000039.1"/>
</dbReference>
<dbReference type="InterPro" id="IPR019094">
    <property type="entry name" value="Phage_SP-beta_YorD"/>
</dbReference>
<comment type="caution">
    <text evidence="2">The sequence shown here is derived from an EMBL/GenBank/DDBJ whole genome shotgun (WGS) entry which is preliminary data.</text>
</comment>
<evidence type="ECO:0000259" key="1">
    <source>
        <dbReference type="Pfam" id="PF09636"/>
    </source>
</evidence>
<sequence>MNIAQAILHLYPDADPLGDFEVWNVGPAPVLHPGAEDKGRVRYEIKKPEDGEEPVEGIHYRYVVDFNRLTEGEDYDIVDRGPYIAIWNLEAPQPTEEELQAAWEAYLEAEANKPPEPPTEVEQLRADNAALLLELAQVQARQDQADADAAALLLTLAEGGIL</sequence>
<dbReference type="OrthoDB" id="2918946at2"/>
<dbReference type="EMBL" id="RQPI01000004">
    <property type="protein sequence ID" value="RQW11853.1"/>
    <property type="molecule type" value="Genomic_DNA"/>
</dbReference>
<feature type="domain" description="Bacteriophage SP-beta YorD" evidence="1">
    <location>
        <begin position="3"/>
        <end position="111"/>
    </location>
</feature>
<name>A0A3N9P6K4_9BACL</name>